<dbReference type="InterPro" id="IPR002516">
    <property type="entry name" value="Glyco_trans_11"/>
</dbReference>
<evidence type="ECO:0000256" key="3">
    <source>
        <dbReference type="ARBA" id="ARBA00022676"/>
    </source>
</evidence>
<dbReference type="RefSeq" id="XP_026533175.1">
    <property type="nucleotide sequence ID" value="XM_026677390.1"/>
</dbReference>
<keyword evidence="3 7" id="KW-0328">Glycosyltransferase</keyword>
<keyword evidence="7" id="KW-0325">Glycoprotein</keyword>
<sequence>MAKGDTSLTDALTDIAMAEVAKKSAARMRQSSITPRAATGETTPNPEKRPEGDHRDATTHHGDIDSFSGTEDEEEEIHRLQACEKRGHIAKVCRNKKHYSPRQREGSPRRQENTPTSYRDRQMESHWSQEGWNRILSFVTIKHQKRDISSQSSLLYFFYILGILCLFIIFCLPEKTTYPSITSIKSTFNSSLTKQLVSQRIAPNSSLSSEATEAGIWTVNSIGRFGNQMGQYATLYALAKLNRYQAYIHPEMHSALSPIFKITLPVLSAKVFSMIQWKRVYLHDWMSEDYRHIQGKYVQLMGYPCSYTFYHHIRQEILKEFTFHDHIKEEANHYLQILRGKRQNVTYVGVHVRRGDYVRVMPKTWKGVVADKGYLEKAMDYFRNKYLNPIFVVTSNGMEWCKKNMDASRGDVYFAGDEKEGSPGRDFALLAHCNHTIMTIGTFGIWAAYLAGGKVVYLANYTLPDSPFLKVFKPSAAFLPEWIAIPADLSPLMPKSSVQS</sequence>
<organism evidence="9 10">
    <name type="scientific">Notechis scutatus</name>
    <name type="common">mainland tiger snake</name>
    <dbReference type="NCBI Taxonomy" id="8663"/>
    <lineage>
        <taxon>Eukaryota</taxon>
        <taxon>Metazoa</taxon>
        <taxon>Chordata</taxon>
        <taxon>Craniata</taxon>
        <taxon>Vertebrata</taxon>
        <taxon>Euteleostomi</taxon>
        <taxon>Lepidosauria</taxon>
        <taxon>Squamata</taxon>
        <taxon>Bifurcata</taxon>
        <taxon>Unidentata</taxon>
        <taxon>Episquamata</taxon>
        <taxon>Toxicofera</taxon>
        <taxon>Serpentes</taxon>
        <taxon>Colubroidea</taxon>
        <taxon>Elapidae</taxon>
        <taxon>Hydrophiinae</taxon>
        <taxon>Notechis</taxon>
    </lineage>
</organism>
<proteinExistence type="inferred from homology"/>
<keyword evidence="4 7" id="KW-0808">Transferase</keyword>
<dbReference type="AlphaFoldDB" id="A0A6J1US42"/>
<feature type="compositionally biased region" description="Basic and acidic residues" evidence="8">
    <location>
        <begin position="102"/>
        <end position="124"/>
    </location>
</feature>
<evidence type="ECO:0000313" key="9">
    <source>
        <dbReference type="Proteomes" id="UP000504612"/>
    </source>
</evidence>
<dbReference type="Pfam" id="PF01531">
    <property type="entry name" value="Glyco_transf_11"/>
    <property type="match status" value="1"/>
</dbReference>
<evidence type="ECO:0000256" key="4">
    <source>
        <dbReference type="ARBA" id="ARBA00022679"/>
    </source>
</evidence>
<feature type="compositionally biased region" description="Polar residues" evidence="8">
    <location>
        <begin position="29"/>
        <end position="45"/>
    </location>
</feature>
<dbReference type="GO" id="GO:0008107">
    <property type="term" value="F:galactoside 2-alpha-L-fucosyltransferase activity"/>
    <property type="evidence" value="ECO:0007669"/>
    <property type="project" value="InterPro"/>
</dbReference>
<dbReference type="GO" id="GO:0005975">
    <property type="term" value="P:carbohydrate metabolic process"/>
    <property type="evidence" value="ECO:0007669"/>
    <property type="project" value="InterPro"/>
</dbReference>
<dbReference type="GeneID" id="113418488"/>
<evidence type="ECO:0000256" key="1">
    <source>
        <dbReference type="ARBA" id="ARBA00004447"/>
    </source>
</evidence>
<dbReference type="CTD" id="2524"/>
<evidence type="ECO:0000256" key="5">
    <source>
        <dbReference type="ARBA" id="ARBA00022968"/>
    </source>
</evidence>
<protein>
    <recommendedName>
        <fullName evidence="7">L-Fucosyltransferase</fullName>
        <ecNumber evidence="7">2.4.1.-</ecNumber>
    </recommendedName>
</protein>
<dbReference type="EC" id="2.4.1.-" evidence="7"/>
<keyword evidence="7" id="KW-0812">Transmembrane</keyword>
<keyword evidence="5 7" id="KW-0735">Signal-anchor</keyword>
<comment type="catalytic activity">
    <reaction evidence="6">
        <text>a ganglioside GM1 + GDP-beta-L-fucose = a ganglioside Fuc-GM1 + GDP + H(+)</text>
        <dbReference type="Rhea" id="RHEA:48292"/>
        <dbReference type="ChEBI" id="CHEBI:15378"/>
        <dbReference type="ChEBI" id="CHEBI:57273"/>
        <dbReference type="ChEBI" id="CHEBI:58189"/>
        <dbReference type="ChEBI" id="CHEBI:82639"/>
        <dbReference type="ChEBI" id="CHEBI:90189"/>
    </reaction>
    <physiologicalReaction direction="left-to-right" evidence="6">
        <dbReference type="Rhea" id="RHEA:48293"/>
    </physiologicalReaction>
</comment>
<evidence type="ECO:0000256" key="8">
    <source>
        <dbReference type="SAM" id="MobiDB-lite"/>
    </source>
</evidence>
<keyword evidence="7" id="KW-0472">Membrane</keyword>
<comment type="subcellular location">
    <subcellularLocation>
        <location evidence="1 7">Golgi apparatus</location>
        <location evidence="1 7">Golgi stack membrane</location>
        <topology evidence="1 7">Single-pass type II membrane protein</topology>
    </subcellularLocation>
</comment>
<evidence type="ECO:0000256" key="2">
    <source>
        <dbReference type="ARBA" id="ARBA00004922"/>
    </source>
</evidence>
<name>A0A6J1US42_9SAUR</name>
<keyword evidence="7" id="KW-1133">Transmembrane helix</keyword>
<evidence type="ECO:0000256" key="6">
    <source>
        <dbReference type="ARBA" id="ARBA00043729"/>
    </source>
</evidence>
<dbReference type="KEGG" id="nss:113418488"/>
<dbReference type="GO" id="GO:0032580">
    <property type="term" value="C:Golgi cisterna membrane"/>
    <property type="evidence" value="ECO:0007669"/>
    <property type="project" value="UniProtKB-SubCell"/>
</dbReference>
<dbReference type="CDD" id="cd11301">
    <property type="entry name" value="Fut1_Fut2_like"/>
    <property type="match status" value="1"/>
</dbReference>
<feature type="region of interest" description="Disordered" evidence="8">
    <location>
        <begin position="21"/>
        <end position="77"/>
    </location>
</feature>
<feature type="transmembrane region" description="Helical" evidence="7">
    <location>
        <begin position="153"/>
        <end position="170"/>
    </location>
</feature>
<dbReference type="PANTHER" id="PTHR11927">
    <property type="entry name" value="GALACTOSIDE 2-L-FUCOSYLTRANSFERASE"/>
    <property type="match status" value="1"/>
</dbReference>
<comment type="pathway">
    <text evidence="2 7">Protein modification; protein glycosylation.</text>
</comment>
<keyword evidence="9" id="KW-1185">Reference proteome</keyword>
<feature type="region of interest" description="Disordered" evidence="8">
    <location>
        <begin position="94"/>
        <end position="125"/>
    </location>
</feature>
<gene>
    <name evidence="10" type="primary">FUT2</name>
</gene>
<dbReference type="Proteomes" id="UP000504612">
    <property type="component" value="Unplaced"/>
</dbReference>
<accession>A0A6J1US42</accession>
<keyword evidence="7" id="KW-0333">Golgi apparatus</keyword>
<dbReference type="PANTHER" id="PTHR11927:SF9">
    <property type="entry name" value="L-FUCOSYLTRANSFERASE"/>
    <property type="match status" value="1"/>
</dbReference>
<dbReference type="UniPathway" id="UPA00378"/>
<evidence type="ECO:0000256" key="7">
    <source>
        <dbReference type="RuleBase" id="RU363129"/>
    </source>
</evidence>
<reference evidence="10" key="1">
    <citation type="submission" date="2025-08" db="UniProtKB">
        <authorList>
            <consortium name="RefSeq"/>
        </authorList>
    </citation>
    <scope>IDENTIFICATION</scope>
</reference>
<evidence type="ECO:0000313" key="10">
    <source>
        <dbReference type="RefSeq" id="XP_026533175.1"/>
    </source>
</evidence>
<feature type="compositionally biased region" description="Basic and acidic residues" evidence="8">
    <location>
        <begin position="46"/>
        <end position="64"/>
    </location>
</feature>
<comment type="similarity">
    <text evidence="7">Belongs to the glycosyltransferase 11 family.</text>
</comment>